<dbReference type="SUPFAM" id="SSF53335">
    <property type="entry name" value="S-adenosyl-L-methionine-dependent methyltransferases"/>
    <property type="match status" value="1"/>
</dbReference>
<reference evidence="7" key="1">
    <citation type="journal article" date="2017" name="Front. Plant Sci.">
        <title>Climate Clever Clovers: New Paradigm to Reduce the Environmental Footprint of Ruminants by Breeding Low Methanogenic Forages Utilizing Haplotype Variation.</title>
        <authorList>
            <person name="Kaur P."/>
            <person name="Appels R."/>
            <person name="Bayer P.E."/>
            <person name="Keeble-Gagnere G."/>
            <person name="Wang J."/>
            <person name="Hirakawa H."/>
            <person name="Shirasawa K."/>
            <person name="Vercoe P."/>
            <person name="Stefanova K."/>
            <person name="Durmic Z."/>
            <person name="Nichols P."/>
            <person name="Revell C."/>
            <person name="Isobe S.N."/>
            <person name="Edwards D."/>
            <person name="Erskine W."/>
        </authorList>
    </citation>
    <scope>NUCLEOTIDE SEQUENCE [LARGE SCALE GENOMIC DNA]</scope>
    <source>
        <strain evidence="7">cv. Daliak</strain>
    </source>
</reference>
<dbReference type="Gene3D" id="3.40.50.150">
    <property type="entry name" value="Vaccinia Virus protein VP39"/>
    <property type="match status" value="1"/>
</dbReference>
<organism evidence="6 7">
    <name type="scientific">Trifolium subterraneum</name>
    <name type="common">Subterranean clover</name>
    <dbReference type="NCBI Taxonomy" id="3900"/>
    <lineage>
        <taxon>Eukaryota</taxon>
        <taxon>Viridiplantae</taxon>
        <taxon>Streptophyta</taxon>
        <taxon>Embryophyta</taxon>
        <taxon>Tracheophyta</taxon>
        <taxon>Spermatophyta</taxon>
        <taxon>Magnoliopsida</taxon>
        <taxon>eudicotyledons</taxon>
        <taxon>Gunneridae</taxon>
        <taxon>Pentapetalae</taxon>
        <taxon>rosids</taxon>
        <taxon>fabids</taxon>
        <taxon>Fabales</taxon>
        <taxon>Fabaceae</taxon>
        <taxon>Papilionoideae</taxon>
        <taxon>50 kb inversion clade</taxon>
        <taxon>NPAAA clade</taxon>
        <taxon>Hologalegina</taxon>
        <taxon>IRL clade</taxon>
        <taxon>Trifolieae</taxon>
        <taxon>Trifolium</taxon>
    </lineage>
</organism>
<feature type="non-terminal residue" evidence="6">
    <location>
        <position position="1"/>
    </location>
</feature>
<evidence type="ECO:0000256" key="2">
    <source>
        <dbReference type="ARBA" id="ARBA00022552"/>
    </source>
</evidence>
<evidence type="ECO:0000313" key="7">
    <source>
        <dbReference type="Proteomes" id="UP000242715"/>
    </source>
</evidence>
<keyword evidence="4" id="KW-0808">Transferase</keyword>
<evidence type="ECO:0000256" key="1">
    <source>
        <dbReference type="ARBA" id="ARBA00010632"/>
    </source>
</evidence>
<sequence length="221" mass="24794">QSKKFICGTASLPGNLTLVLFLLVLLLLNLLPLLKSLKDPLSLNLLSYSHIHSFQVFMLLAIDHESLFLYTRNLVPGVQSLDQDEVVFSVQDEDGGTVEYREWDPYKSRLAAAIFSGAQDIWIKPGSRVLVIDSRDDAQFGITISHISDIVGPQGMVYVVEESNGKSLLDMADKRFNIVPIVLHNGDPRMYRMLINLVDVLFAALDRPEEVTFPLSFNLVF</sequence>
<keyword evidence="7" id="KW-1185">Reference proteome</keyword>
<dbReference type="Proteomes" id="UP000242715">
    <property type="component" value="Unassembled WGS sequence"/>
</dbReference>
<keyword evidence="2" id="KW-0698">rRNA processing</keyword>
<dbReference type="AlphaFoldDB" id="A0A1B5Z7V6"/>
<proteinExistence type="inferred from homology"/>
<dbReference type="PRINTS" id="PR00052">
    <property type="entry name" value="FIBRILLARIN"/>
</dbReference>
<dbReference type="InterPro" id="IPR000692">
    <property type="entry name" value="Fibrillarin"/>
</dbReference>
<dbReference type="OrthoDB" id="1859733at2759"/>
<name>A0A1B5Z7V6_TRISU</name>
<dbReference type="Pfam" id="PF01269">
    <property type="entry name" value="Fibrillarin"/>
    <property type="match status" value="1"/>
</dbReference>
<dbReference type="PANTHER" id="PTHR10335">
    <property type="entry name" value="RRNA 2-O-METHYLTRANSFERASE FIBRILLARIN"/>
    <property type="match status" value="1"/>
</dbReference>
<evidence type="ECO:0000256" key="5">
    <source>
        <dbReference type="ARBA" id="ARBA00022884"/>
    </source>
</evidence>
<dbReference type="InterPro" id="IPR029063">
    <property type="entry name" value="SAM-dependent_MTases_sf"/>
</dbReference>
<keyword evidence="5" id="KW-0694">RNA-binding</keyword>
<dbReference type="PANTHER" id="PTHR10335:SF0">
    <property type="entry name" value="RRNA 2'-O-METHYLTRANSFERASE FIBRILLARIN 1-RELATED"/>
    <property type="match status" value="1"/>
</dbReference>
<evidence type="ECO:0000313" key="6">
    <source>
        <dbReference type="EMBL" id="GAU10181.1"/>
    </source>
</evidence>
<gene>
    <name evidence="6" type="ORF">TSUD_421400</name>
</gene>
<dbReference type="GO" id="GO:0008649">
    <property type="term" value="F:rRNA methyltransferase activity"/>
    <property type="evidence" value="ECO:0007669"/>
    <property type="project" value="TreeGrafter"/>
</dbReference>
<dbReference type="GO" id="GO:0000494">
    <property type="term" value="P:box C/D sno(s)RNA 3'-end processing"/>
    <property type="evidence" value="ECO:0007669"/>
    <property type="project" value="TreeGrafter"/>
</dbReference>
<dbReference type="GO" id="GO:1990259">
    <property type="term" value="F:histone H2AQ104 methyltransferase activity"/>
    <property type="evidence" value="ECO:0007669"/>
    <property type="project" value="TreeGrafter"/>
</dbReference>
<comment type="caution">
    <text evidence="6">The sequence shown here is derived from an EMBL/GenBank/DDBJ whole genome shotgun (WGS) entry which is preliminary data.</text>
</comment>
<dbReference type="GO" id="GO:0003723">
    <property type="term" value="F:RNA binding"/>
    <property type="evidence" value="ECO:0007669"/>
    <property type="project" value="UniProtKB-KW"/>
</dbReference>
<evidence type="ECO:0000256" key="3">
    <source>
        <dbReference type="ARBA" id="ARBA00022603"/>
    </source>
</evidence>
<protein>
    <submittedName>
        <fullName evidence="6">Uncharacterized protein</fullName>
    </submittedName>
</protein>
<dbReference type="SMART" id="SM01206">
    <property type="entry name" value="Fibrillarin"/>
    <property type="match status" value="1"/>
</dbReference>
<dbReference type="GO" id="GO:0031428">
    <property type="term" value="C:box C/D methylation guide snoRNP complex"/>
    <property type="evidence" value="ECO:0007669"/>
    <property type="project" value="TreeGrafter"/>
</dbReference>
<dbReference type="EMBL" id="BCLP01045270">
    <property type="protein sequence ID" value="GAU10181.1"/>
    <property type="molecule type" value="Genomic_DNA"/>
</dbReference>
<dbReference type="GO" id="GO:0032040">
    <property type="term" value="C:small-subunit processome"/>
    <property type="evidence" value="ECO:0007669"/>
    <property type="project" value="TreeGrafter"/>
</dbReference>
<keyword evidence="3" id="KW-0489">Methyltransferase</keyword>
<evidence type="ECO:0000256" key="4">
    <source>
        <dbReference type="ARBA" id="ARBA00022679"/>
    </source>
</evidence>
<comment type="similarity">
    <text evidence="1">Belongs to the methyltransferase superfamily. Fibrillarin family.</text>
</comment>
<accession>A0A1B5Z7V6</accession>